<keyword evidence="8 10" id="KW-0411">Iron-sulfur</keyword>
<dbReference type="Gene3D" id="3.20.20.70">
    <property type="entry name" value="Aldolase class I"/>
    <property type="match status" value="1"/>
</dbReference>
<dbReference type="GO" id="GO:0004109">
    <property type="term" value="F:coproporphyrinogen oxidase activity"/>
    <property type="evidence" value="ECO:0007669"/>
    <property type="project" value="InterPro"/>
</dbReference>
<dbReference type="PANTHER" id="PTHR13932">
    <property type="entry name" value="COPROPORPHYRINIGEN III OXIDASE"/>
    <property type="match status" value="1"/>
</dbReference>
<keyword evidence="6 10" id="KW-0479">Metal-binding</keyword>
<dbReference type="GO" id="GO:0046872">
    <property type="term" value="F:metal ion binding"/>
    <property type="evidence" value="ECO:0007669"/>
    <property type="project" value="UniProtKB-UniRule"/>
</dbReference>
<reference evidence="12 13" key="1">
    <citation type="journal article" date="2013" name="Genome Announc.">
        <title>Draft Genome Sequence of the Methanotrophic Gammaproteobacterium Methyloglobulus morosus DSM 22980 Strain KoM1.</title>
        <authorList>
            <person name="Poehlein A."/>
            <person name="Deutzmann J.S."/>
            <person name="Daniel R."/>
            <person name="Simeonova D.D."/>
        </authorList>
    </citation>
    <scope>NUCLEOTIDE SEQUENCE [LARGE SCALE GENOMIC DNA]</scope>
    <source>
        <strain evidence="12 13">KoM1</strain>
    </source>
</reference>
<comment type="function">
    <text evidence="10">Probably acts as a heme chaperone, transferring heme to an unknown acceptor. Binds one molecule of heme per monomer, possibly covalently. Binds 1 [4Fe-4S] cluster. The cluster is coordinated with 3 cysteines and an exchangeable S-adenosyl-L-methionine.</text>
</comment>
<evidence type="ECO:0000256" key="9">
    <source>
        <dbReference type="ARBA" id="ARBA00023186"/>
    </source>
</evidence>
<dbReference type="STRING" id="1116472.MGMO_134c00010"/>
<gene>
    <name evidence="12" type="ORF">MGMO_134c00010</name>
</gene>
<proteinExistence type="inferred from homology"/>
<dbReference type="SFLD" id="SFLDF00288">
    <property type="entry name" value="HemN-like__clustered_with_nucl"/>
    <property type="match status" value="1"/>
</dbReference>
<evidence type="ECO:0000313" key="12">
    <source>
        <dbReference type="EMBL" id="ESS69426.1"/>
    </source>
</evidence>
<dbReference type="SFLD" id="SFLDG01065">
    <property type="entry name" value="anaerobic_coproporphyrinogen-I"/>
    <property type="match status" value="1"/>
</dbReference>
<evidence type="ECO:0000256" key="5">
    <source>
        <dbReference type="ARBA" id="ARBA00022691"/>
    </source>
</evidence>
<evidence type="ECO:0000256" key="7">
    <source>
        <dbReference type="ARBA" id="ARBA00023004"/>
    </source>
</evidence>
<evidence type="ECO:0000256" key="6">
    <source>
        <dbReference type="ARBA" id="ARBA00022723"/>
    </source>
</evidence>
<evidence type="ECO:0000256" key="3">
    <source>
        <dbReference type="ARBA" id="ARBA00017228"/>
    </source>
</evidence>
<dbReference type="SMART" id="SM00729">
    <property type="entry name" value="Elp3"/>
    <property type="match status" value="1"/>
</dbReference>
<dbReference type="PATRIC" id="fig|1116472.3.peg.3389"/>
<dbReference type="GO" id="GO:0005737">
    <property type="term" value="C:cytoplasm"/>
    <property type="evidence" value="ECO:0007669"/>
    <property type="project" value="UniProtKB-SubCell"/>
</dbReference>
<dbReference type="CDD" id="cd01335">
    <property type="entry name" value="Radical_SAM"/>
    <property type="match status" value="1"/>
</dbReference>
<keyword evidence="13" id="KW-1185">Reference proteome</keyword>
<keyword evidence="4 10" id="KW-0349">Heme</keyword>
<dbReference type="EMBL" id="AYLO01000124">
    <property type="protein sequence ID" value="ESS69426.1"/>
    <property type="molecule type" value="Genomic_DNA"/>
</dbReference>
<dbReference type="InterPro" id="IPR034505">
    <property type="entry name" value="Coproporphyrinogen-III_oxidase"/>
</dbReference>
<keyword evidence="10" id="KW-0963">Cytoplasm</keyword>
<dbReference type="Pfam" id="PF04055">
    <property type="entry name" value="Radical_SAM"/>
    <property type="match status" value="1"/>
</dbReference>
<name>V5DPR5_9GAMM</name>
<evidence type="ECO:0000313" key="13">
    <source>
        <dbReference type="Proteomes" id="UP000017842"/>
    </source>
</evidence>
<dbReference type="InterPro" id="IPR010723">
    <property type="entry name" value="HemN_C"/>
</dbReference>
<dbReference type="InterPro" id="IPR007197">
    <property type="entry name" value="rSAM"/>
</dbReference>
<keyword evidence="7 10" id="KW-0408">Iron</keyword>
<dbReference type="InterPro" id="IPR058240">
    <property type="entry name" value="rSAM_sf"/>
</dbReference>
<dbReference type="SFLD" id="SFLDS00029">
    <property type="entry name" value="Radical_SAM"/>
    <property type="match status" value="1"/>
</dbReference>
<sequence length="377" mass="41835">MPPLSLYVHIPWCIKKCPYCDFNSHAKKAELPESAYIDALLNDLTADLERYAITRPIQSIFIGGGTPSLFSPESLDRLIAGIDRRTALDKDIEITLEANPGTFESTKFKEFKALGINRLSIGVQSFNDGLLTKLGRVHSGQEAVKAAEIAHHAGFTHFNLDLMFGLPGAIPGDSEKDVATAIALKPAHISFYQLTLEPNTLFHKYPPKLPDDDFIFATQKHCQGLLADNGYRQYEISAYSQPGKECRHNVNYWQFGDYLGIGAGAHGKITEALPNQITRTFKPKSPELYLQNPSQNGSRLAIAIHDLPIEFIMNQLRLRRGFTLAHYQSMTGLPASTLQPALSDCQTQGLITLENGYYACTDKGWDFLDTVLGKFIA</sequence>
<dbReference type="GO" id="GO:0006779">
    <property type="term" value="P:porphyrin-containing compound biosynthetic process"/>
    <property type="evidence" value="ECO:0007669"/>
    <property type="project" value="InterPro"/>
</dbReference>
<dbReference type="GO" id="GO:0051539">
    <property type="term" value="F:4 iron, 4 sulfur cluster binding"/>
    <property type="evidence" value="ECO:0007669"/>
    <property type="project" value="UniProtKB-UniRule"/>
</dbReference>
<dbReference type="InterPro" id="IPR004559">
    <property type="entry name" value="HemW-like"/>
</dbReference>
<dbReference type="OrthoDB" id="9808022at2"/>
<evidence type="ECO:0000256" key="4">
    <source>
        <dbReference type="ARBA" id="ARBA00022617"/>
    </source>
</evidence>
<comment type="subcellular location">
    <subcellularLocation>
        <location evidence="10">Cytoplasm</location>
    </subcellularLocation>
</comment>
<evidence type="ECO:0000259" key="11">
    <source>
        <dbReference type="PROSITE" id="PS51918"/>
    </source>
</evidence>
<dbReference type="AlphaFoldDB" id="V5DPR5"/>
<accession>V5DPR5</accession>
<dbReference type="SFLD" id="SFLDG01082">
    <property type="entry name" value="B12-binding_domain_containing"/>
    <property type="match status" value="1"/>
</dbReference>
<dbReference type="PANTHER" id="PTHR13932:SF5">
    <property type="entry name" value="RADICAL S-ADENOSYL METHIONINE DOMAIN-CONTAINING PROTEIN 1, MITOCHONDRIAL"/>
    <property type="match status" value="1"/>
</dbReference>
<dbReference type="NCBIfam" id="TIGR00539">
    <property type="entry name" value="hemN_rel"/>
    <property type="match status" value="1"/>
</dbReference>
<comment type="similarity">
    <text evidence="2">Belongs to the anaerobic coproporphyrinogen-III oxidase family. HemW subfamily.</text>
</comment>
<keyword evidence="10" id="KW-0004">4Fe-4S</keyword>
<dbReference type="PROSITE" id="PS51918">
    <property type="entry name" value="RADICAL_SAM"/>
    <property type="match status" value="1"/>
</dbReference>
<comment type="cofactor">
    <cofactor evidence="1">
        <name>[4Fe-4S] cluster</name>
        <dbReference type="ChEBI" id="CHEBI:49883"/>
    </cofactor>
</comment>
<dbReference type="eggNOG" id="COG0635">
    <property type="taxonomic scope" value="Bacteria"/>
</dbReference>
<evidence type="ECO:0000256" key="2">
    <source>
        <dbReference type="ARBA" id="ARBA00006100"/>
    </source>
</evidence>
<evidence type="ECO:0000256" key="10">
    <source>
        <dbReference type="RuleBase" id="RU364116"/>
    </source>
</evidence>
<evidence type="ECO:0000256" key="8">
    <source>
        <dbReference type="ARBA" id="ARBA00023014"/>
    </source>
</evidence>
<dbReference type="InterPro" id="IPR013785">
    <property type="entry name" value="Aldolase_TIM"/>
</dbReference>
<dbReference type="SUPFAM" id="SSF102114">
    <property type="entry name" value="Radical SAM enzymes"/>
    <property type="match status" value="1"/>
</dbReference>
<dbReference type="RefSeq" id="WP_023496023.1">
    <property type="nucleotide sequence ID" value="NZ_AYLO01000124.1"/>
</dbReference>
<keyword evidence="9 10" id="KW-0143">Chaperone</keyword>
<protein>
    <recommendedName>
        <fullName evidence="3 10">Heme chaperone HemW</fullName>
    </recommendedName>
</protein>
<dbReference type="SFLD" id="SFLDF00562">
    <property type="entry name" value="HemN-like__clustered_with_heat"/>
    <property type="match status" value="1"/>
</dbReference>
<dbReference type="Pfam" id="PF06969">
    <property type="entry name" value="HemN_C"/>
    <property type="match status" value="1"/>
</dbReference>
<feature type="domain" description="Radical SAM core" evidence="11">
    <location>
        <begin position="1"/>
        <end position="232"/>
    </location>
</feature>
<organism evidence="12 13">
    <name type="scientific">Methyloglobulus morosus KoM1</name>
    <dbReference type="NCBI Taxonomy" id="1116472"/>
    <lineage>
        <taxon>Bacteria</taxon>
        <taxon>Pseudomonadati</taxon>
        <taxon>Pseudomonadota</taxon>
        <taxon>Gammaproteobacteria</taxon>
        <taxon>Methylococcales</taxon>
        <taxon>Methylococcaceae</taxon>
        <taxon>Methyloglobulus</taxon>
    </lineage>
</organism>
<comment type="caution">
    <text evidence="12">The sequence shown here is derived from an EMBL/GenBank/DDBJ whole genome shotgun (WGS) entry which is preliminary data.</text>
</comment>
<keyword evidence="5 10" id="KW-0949">S-adenosyl-L-methionine</keyword>
<dbReference type="InterPro" id="IPR006638">
    <property type="entry name" value="Elp3/MiaA/NifB-like_rSAM"/>
</dbReference>
<evidence type="ECO:0000256" key="1">
    <source>
        <dbReference type="ARBA" id="ARBA00001966"/>
    </source>
</evidence>
<dbReference type="Proteomes" id="UP000017842">
    <property type="component" value="Unassembled WGS sequence"/>
</dbReference>